<proteinExistence type="predicted"/>
<dbReference type="InterPro" id="IPR024072">
    <property type="entry name" value="DHFR-like_dom_sf"/>
</dbReference>
<feature type="region of interest" description="Disordered" evidence="1">
    <location>
        <begin position="198"/>
        <end position="220"/>
    </location>
</feature>
<evidence type="ECO:0000313" key="3">
    <source>
        <dbReference type="EMBL" id="MBB4935167.1"/>
    </source>
</evidence>
<organism evidence="3 4">
    <name type="scientific">Lipingzhangella halophila</name>
    <dbReference type="NCBI Taxonomy" id="1783352"/>
    <lineage>
        <taxon>Bacteria</taxon>
        <taxon>Bacillati</taxon>
        <taxon>Actinomycetota</taxon>
        <taxon>Actinomycetes</taxon>
        <taxon>Streptosporangiales</taxon>
        <taxon>Nocardiopsidaceae</taxon>
        <taxon>Lipingzhangella</taxon>
    </lineage>
</organism>
<dbReference type="EMBL" id="JACHJT010000002">
    <property type="protein sequence ID" value="MBB4935167.1"/>
    <property type="molecule type" value="Genomic_DNA"/>
</dbReference>
<dbReference type="GO" id="GO:0008703">
    <property type="term" value="F:5-amino-6-(5-phosphoribosylamino)uracil reductase activity"/>
    <property type="evidence" value="ECO:0007669"/>
    <property type="project" value="InterPro"/>
</dbReference>
<dbReference type="SUPFAM" id="SSF53597">
    <property type="entry name" value="Dihydrofolate reductase-like"/>
    <property type="match status" value="1"/>
</dbReference>
<name>A0A7W7RNV8_9ACTN</name>
<dbReference type="Gene3D" id="3.40.430.10">
    <property type="entry name" value="Dihydrofolate Reductase, subunit A"/>
    <property type="match status" value="1"/>
</dbReference>
<dbReference type="InterPro" id="IPR050765">
    <property type="entry name" value="Riboflavin_Biosynth_HTPR"/>
</dbReference>
<dbReference type="Pfam" id="PF01872">
    <property type="entry name" value="RibD_C"/>
    <property type="match status" value="1"/>
</dbReference>
<dbReference type="RefSeq" id="WP_184584930.1">
    <property type="nucleotide sequence ID" value="NZ_JACHJT010000002.1"/>
</dbReference>
<dbReference type="GO" id="GO:0009231">
    <property type="term" value="P:riboflavin biosynthetic process"/>
    <property type="evidence" value="ECO:0007669"/>
    <property type="project" value="InterPro"/>
</dbReference>
<sequence length="220" mass="23999">MKITITQFVTLDGVSQGPGSHTEDTSDGFGGGGWLVPHLDDVFVQRTSEWLDLADGLLLGRRTYEAFARDWPQITDPNDPFTERMNSLPKYVVSNTLSTGSWRPTTVLRGDPTRAIREFTELPGRELQVHGSARLGNTLLSEGLIDTLRLVVAPVVIGSGRRLLPHPNAATGLRLVRHEATAQGLLLLEYRTTGAARTADYQGVPDPPGGEHRSVPNRQG</sequence>
<dbReference type="AlphaFoldDB" id="A0A7W7RNV8"/>
<evidence type="ECO:0000256" key="1">
    <source>
        <dbReference type="SAM" id="MobiDB-lite"/>
    </source>
</evidence>
<feature type="domain" description="Bacterial bifunctional deaminase-reductase C-terminal" evidence="2">
    <location>
        <begin position="2"/>
        <end position="187"/>
    </location>
</feature>
<evidence type="ECO:0000259" key="2">
    <source>
        <dbReference type="Pfam" id="PF01872"/>
    </source>
</evidence>
<evidence type="ECO:0000313" key="4">
    <source>
        <dbReference type="Proteomes" id="UP000523007"/>
    </source>
</evidence>
<comment type="caution">
    <text evidence="3">The sequence shown here is derived from an EMBL/GenBank/DDBJ whole genome shotgun (WGS) entry which is preliminary data.</text>
</comment>
<dbReference type="PANTHER" id="PTHR38011">
    <property type="entry name" value="DIHYDROFOLATE REDUCTASE FAMILY PROTEIN (AFU_ORTHOLOGUE AFUA_8G06820)"/>
    <property type="match status" value="1"/>
</dbReference>
<reference evidence="3 4" key="1">
    <citation type="submission" date="2020-08" db="EMBL/GenBank/DDBJ databases">
        <title>Sequencing the genomes of 1000 actinobacteria strains.</title>
        <authorList>
            <person name="Klenk H.-P."/>
        </authorList>
    </citation>
    <scope>NUCLEOTIDE SEQUENCE [LARGE SCALE GENOMIC DNA]</scope>
    <source>
        <strain evidence="3 4">DSM 102030</strain>
    </source>
</reference>
<accession>A0A7W7RNV8</accession>
<dbReference type="Proteomes" id="UP000523007">
    <property type="component" value="Unassembled WGS sequence"/>
</dbReference>
<protein>
    <submittedName>
        <fullName evidence="3">Dihydrofolate reductase</fullName>
    </submittedName>
</protein>
<dbReference type="PANTHER" id="PTHR38011:SF2">
    <property type="entry name" value="BIFUNCTIONAL DEAMINASE-REDUCTASE DOMAIN PROTEIN"/>
    <property type="match status" value="1"/>
</dbReference>
<gene>
    <name evidence="3" type="ORF">F4561_006061</name>
</gene>
<dbReference type="InterPro" id="IPR002734">
    <property type="entry name" value="RibDG_C"/>
</dbReference>
<keyword evidence="4" id="KW-1185">Reference proteome</keyword>